<keyword evidence="3" id="KW-1185">Reference proteome</keyword>
<proteinExistence type="predicted"/>
<reference evidence="3" key="1">
    <citation type="journal article" date="2016" name="Genome Announc.">
        <title>Draft genome sequences of fungus Aspergillus calidoustus.</title>
        <authorList>
            <person name="Horn F."/>
            <person name="Linde J."/>
            <person name="Mattern D.J."/>
            <person name="Walther G."/>
            <person name="Guthke R."/>
            <person name="Scherlach K."/>
            <person name="Martin K."/>
            <person name="Brakhage A.A."/>
            <person name="Petzke L."/>
            <person name="Valiante V."/>
        </authorList>
    </citation>
    <scope>NUCLEOTIDE SEQUENCE [LARGE SCALE GENOMIC DNA]</scope>
    <source>
        <strain evidence="3">SF006504</strain>
    </source>
</reference>
<feature type="region of interest" description="Disordered" evidence="1">
    <location>
        <begin position="1"/>
        <end position="29"/>
    </location>
</feature>
<gene>
    <name evidence="2" type="ORF">ASPCAL06967</name>
</gene>
<accession>A0A0U5G5J3</accession>
<dbReference type="AlphaFoldDB" id="A0A0U5G5J3"/>
<sequence>MEARAECPRTKRADGHRLYSPKIGGPQTIQPSPIDVSQTENIRRILARCRESPNVDLRTSPYEANALHSKLLDARHVSMHLYAPRRNQGFSPVEKLNLYDIPTSSRDMEISTAVMVQLNLFAGQLYISSYEEYQEICDPLRMAPVTTKDGLVFAADGFITAGNKQPLKFFKLLISQIRNDGEENQ</sequence>
<organism evidence="2 3">
    <name type="scientific">Aspergillus calidoustus</name>
    <dbReference type="NCBI Taxonomy" id="454130"/>
    <lineage>
        <taxon>Eukaryota</taxon>
        <taxon>Fungi</taxon>
        <taxon>Dikarya</taxon>
        <taxon>Ascomycota</taxon>
        <taxon>Pezizomycotina</taxon>
        <taxon>Eurotiomycetes</taxon>
        <taxon>Eurotiomycetidae</taxon>
        <taxon>Eurotiales</taxon>
        <taxon>Aspergillaceae</taxon>
        <taxon>Aspergillus</taxon>
        <taxon>Aspergillus subgen. Nidulantes</taxon>
    </lineage>
</organism>
<dbReference type="OrthoDB" id="5396328at2759"/>
<dbReference type="STRING" id="454130.A0A0U5G5J3"/>
<protein>
    <submittedName>
        <fullName evidence="2">Uncharacterized protein</fullName>
    </submittedName>
</protein>
<evidence type="ECO:0000313" key="3">
    <source>
        <dbReference type="Proteomes" id="UP000054771"/>
    </source>
</evidence>
<evidence type="ECO:0000313" key="2">
    <source>
        <dbReference type="EMBL" id="CEL05854.1"/>
    </source>
</evidence>
<name>A0A0U5G5J3_ASPCI</name>
<dbReference type="EMBL" id="CDMC01000005">
    <property type="protein sequence ID" value="CEL05854.1"/>
    <property type="molecule type" value="Genomic_DNA"/>
</dbReference>
<feature type="compositionally biased region" description="Basic and acidic residues" evidence="1">
    <location>
        <begin position="1"/>
        <end position="17"/>
    </location>
</feature>
<evidence type="ECO:0000256" key="1">
    <source>
        <dbReference type="SAM" id="MobiDB-lite"/>
    </source>
</evidence>
<dbReference type="Proteomes" id="UP000054771">
    <property type="component" value="Unassembled WGS sequence"/>
</dbReference>